<dbReference type="STRING" id="307486.GCA_000807215_01123"/>
<evidence type="ECO:0000313" key="3">
    <source>
        <dbReference type="EMBL" id="TSE32681.1"/>
    </source>
</evidence>
<evidence type="ECO:0000313" key="4">
    <source>
        <dbReference type="Proteomes" id="UP000317763"/>
    </source>
</evidence>
<feature type="chain" id="PRO_5022064107" evidence="1">
    <location>
        <begin position="23"/>
        <end position="176"/>
    </location>
</feature>
<proteinExistence type="predicted"/>
<comment type="caution">
    <text evidence="3">The sequence shown here is derived from an EMBL/GenBank/DDBJ whole genome shotgun (WGS) entry which is preliminary data.</text>
</comment>
<dbReference type="EMBL" id="VJOM01000008">
    <property type="protein sequence ID" value="TSE32681.1"/>
    <property type="molecule type" value="Genomic_DNA"/>
</dbReference>
<feature type="domain" description="Oxidoreductase molybdopterin-binding" evidence="2">
    <location>
        <begin position="83"/>
        <end position="150"/>
    </location>
</feature>
<dbReference type="Proteomes" id="UP000317763">
    <property type="component" value="Unassembled WGS sequence"/>
</dbReference>
<name>A0A554XA27_9BURK</name>
<keyword evidence="4" id="KW-1185">Reference proteome</keyword>
<dbReference type="OrthoDB" id="9798763at2"/>
<dbReference type="InterPro" id="IPR000572">
    <property type="entry name" value="OxRdtase_Mopterin-bd_dom"/>
</dbReference>
<reference evidence="3 4" key="1">
    <citation type="submission" date="2019-07" db="EMBL/GenBank/DDBJ databases">
        <title>Tepidimonas taiwanensis I1-1 draft genome.</title>
        <authorList>
            <person name="Da Costa M.S."/>
            <person name="Froufe H.J.C."/>
            <person name="Egas C."/>
            <person name="Albuquerque L."/>
        </authorList>
    </citation>
    <scope>NUCLEOTIDE SEQUENCE [LARGE SCALE GENOMIC DNA]</scope>
    <source>
        <strain evidence="3 4">I1-1</strain>
    </source>
</reference>
<dbReference type="Gene3D" id="3.90.420.10">
    <property type="entry name" value="Oxidoreductase, molybdopterin-binding domain"/>
    <property type="match status" value="1"/>
</dbReference>
<protein>
    <submittedName>
        <fullName evidence="3">Oxidoreductase molybdopterin binding domain protein</fullName>
    </submittedName>
</protein>
<dbReference type="InterPro" id="IPR036374">
    <property type="entry name" value="OxRdtase_Mopterin-bd_sf"/>
</dbReference>
<feature type="signal peptide" evidence="1">
    <location>
        <begin position="1"/>
        <end position="22"/>
    </location>
</feature>
<keyword evidence="1" id="KW-0732">Signal</keyword>
<accession>A0A554XA27</accession>
<evidence type="ECO:0000259" key="2">
    <source>
        <dbReference type="Pfam" id="PF00174"/>
    </source>
</evidence>
<dbReference type="Pfam" id="PF00174">
    <property type="entry name" value="Oxidored_molyb"/>
    <property type="match status" value="1"/>
</dbReference>
<sequence>MVFSTFSRVLIVSLAAALGAVAGAGAADARSALAAPKERVVLTISGKIGTTNRGANAVFDMAMLEALPQHTFTTQTPWEDKPLQFRGPRLRDVLAAVQARGTQIKATALNDYRIVIPVEDAQRFDVIVATRKNGEPMPVRDKGPLFIVYPFDSDPVLKDKRYYERSIWQLKALEIE</sequence>
<gene>
    <name evidence="3" type="ORF">Ttaiw_01003</name>
</gene>
<dbReference type="RefSeq" id="WP_043700305.1">
    <property type="nucleotide sequence ID" value="NZ_CP083911.1"/>
</dbReference>
<organism evidence="3 4">
    <name type="scientific">Tepidimonas taiwanensis</name>
    <dbReference type="NCBI Taxonomy" id="307486"/>
    <lineage>
        <taxon>Bacteria</taxon>
        <taxon>Pseudomonadati</taxon>
        <taxon>Pseudomonadota</taxon>
        <taxon>Betaproteobacteria</taxon>
        <taxon>Burkholderiales</taxon>
        <taxon>Tepidimonas</taxon>
    </lineage>
</organism>
<dbReference type="SUPFAM" id="SSF56524">
    <property type="entry name" value="Oxidoreductase molybdopterin-binding domain"/>
    <property type="match status" value="1"/>
</dbReference>
<dbReference type="AlphaFoldDB" id="A0A554XA27"/>
<evidence type="ECO:0000256" key="1">
    <source>
        <dbReference type="SAM" id="SignalP"/>
    </source>
</evidence>